<dbReference type="SUPFAM" id="SSF47384">
    <property type="entry name" value="Homodimeric domain of signal transducing histidine kinase"/>
    <property type="match status" value="1"/>
</dbReference>
<evidence type="ECO:0000256" key="1">
    <source>
        <dbReference type="ARBA" id="ARBA00000085"/>
    </source>
</evidence>
<comment type="catalytic activity">
    <reaction evidence="1">
        <text>ATP + protein L-histidine = ADP + protein N-phospho-L-histidine.</text>
        <dbReference type="EC" id="2.7.13.3"/>
    </reaction>
</comment>
<feature type="domain" description="HAMP" evidence="13">
    <location>
        <begin position="267"/>
        <end position="322"/>
    </location>
</feature>
<dbReference type="SUPFAM" id="SSF55874">
    <property type="entry name" value="ATPase domain of HSP90 chaperone/DNA topoisomerase II/histidine kinase"/>
    <property type="match status" value="1"/>
</dbReference>
<comment type="subcellular location">
    <subcellularLocation>
        <location evidence="2">Membrane</location>
    </subcellularLocation>
</comment>
<dbReference type="SMART" id="SM00387">
    <property type="entry name" value="HATPase_c"/>
    <property type="match status" value="1"/>
</dbReference>
<feature type="domain" description="Histidine kinase" evidence="12">
    <location>
        <begin position="330"/>
        <end position="559"/>
    </location>
</feature>
<dbReference type="InterPro" id="IPR025908">
    <property type="entry name" value="Sensor_TM1"/>
</dbReference>
<dbReference type="SMART" id="SM00304">
    <property type="entry name" value="HAMP"/>
    <property type="match status" value="1"/>
</dbReference>
<keyword evidence="6 11" id="KW-0812">Transmembrane</keyword>
<dbReference type="SMART" id="SM00388">
    <property type="entry name" value="HisKA"/>
    <property type="match status" value="1"/>
</dbReference>
<dbReference type="PRINTS" id="PR00344">
    <property type="entry name" value="BCTRLSENSOR"/>
</dbReference>
<evidence type="ECO:0000256" key="3">
    <source>
        <dbReference type="ARBA" id="ARBA00012438"/>
    </source>
</evidence>
<dbReference type="Pfam" id="PF13755">
    <property type="entry name" value="Sensor_TM1"/>
    <property type="match status" value="1"/>
</dbReference>
<evidence type="ECO:0000256" key="8">
    <source>
        <dbReference type="ARBA" id="ARBA00022989"/>
    </source>
</evidence>
<organism evidence="14 15">
    <name type="scientific">Hoeflea ulvae</name>
    <dbReference type="NCBI Taxonomy" id="2983764"/>
    <lineage>
        <taxon>Bacteria</taxon>
        <taxon>Pseudomonadati</taxon>
        <taxon>Pseudomonadota</taxon>
        <taxon>Alphaproteobacteria</taxon>
        <taxon>Hyphomicrobiales</taxon>
        <taxon>Rhizobiaceae</taxon>
        <taxon>Hoeflea</taxon>
    </lineage>
</organism>
<comment type="caution">
    <text evidence="14">The sequence shown here is derived from an EMBL/GenBank/DDBJ whole genome shotgun (WGS) entry which is preliminary data.</text>
</comment>
<dbReference type="Gene3D" id="6.10.340.10">
    <property type="match status" value="1"/>
</dbReference>
<dbReference type="Pfam" id="PF02518">
    <property type="entry name" value="HATPase_c"/>
    <property type="match status" value="1"/>
</dbReference>
<dbReference type="PANTHER" id="PTHR45436:SF5">
    <property type="entry name" value="SENSOR HISTIDINE KINASE TRCS"/>
    <property type="match status" value="1"/>
</dbReference>
<dbReference type="InterPro" id="IPR025919">
    <property type="entry name" value="Stimulus_sens_dom"/>
</dbReference>
<dbReference type="InterPro" id="IPR004358">
    <property type="entry name" value="Sig_transdc_His_kin-like_C"/>
</dbReference>
<dbReference type="InterPro" id="IPR005467">
    <property type="entry name" value="His_kinase_dom"/>
</dbReference>
<accession>A0ABT3YAD6</accession>
<dbReference type="PROSITE" id="PS50885">
    <property type="entry name" value="HAMP"/>
    <property type="match status" value="1"/>
</dbReference>
<proteinExistence type="predicted"/>
<keyword evidence="5" id="KW-0808">Transferase</keyword>
<protein>
    <recommendedName>
        <fullName evidence="3">histidine kinase</fullName>
        <ecNumber evidence="3">2.7.13.3</ecNumber>
    </recommendedName>
</protein>
<dbReference type="InterPro" id="IPR003661">
    <property type="entry name" value="HisK_dim/P_dom"/>
</dbReference>
<evidence type="ECO:0000256" key="11">
    <source>
        <dbReference type="SAM" id="Phobius"/>
    </source>
</evidence>
<dbReference type="Gene3D" id="1.10.287.130">
    <property type="match status" value="1"/>
</dbReference>
<dbReference type="Proteomes" id="UP001081283">
    <property type="component" value="Unassembled WGS sequence"/>
</dbReference>
<dbReference type="EC" id="2.7.13.3" evidence="3"/>
<dbReference type="PROSITE" id="PS50109">
    <property type="entry name" value="HIS_KIN"/>
    <property type="match status" value="1"/>
</dbReference>
<dbReference type="CDD" id="cd06225">
    <property type="entry name" value="HAMP"/>
    <property type="match status" value="1"/>
</dbReference>
<dbReference type="Pfam" id="PF13756">
    <property type="entry name" value="Stimulus_sens_1"/>
    <property type="match status" value="1"/>
</dbReference>
<reference evidence="14" key="1">
    <citation type="submission" date="2022-10" db="EMBL/GenBank/DDBJ databases">
        <title>Hoeflea sp. J2-29, isolated from marine algae.</title>
        <authorList>
            <person name="Kristyanto S."/>
            <person name="Kim J.M."/>
            <person name="Jeon C.O."/>
        </authorList>
    </citation>
    <scope>NUCLEOTIDE SEQUENCE</scope>
    <source>
        <strain evidence="14">J2-29</strain>
    </source>
</reference>
<dbReference type="Gene3D" id="3.30.565.10">
    <property type="entry name" value="Histidine kinase-like ATPase, C-terminal domain"/>
    <property type="match status" value="1"/>
</dbReference>
<keyword evidence="10 11" id="KW-0472">Membrane</keyword>
<evidence type="ECO:0000256" key="9">
    <source>
        <dbReference type="ARBA" id="ARBA00023012"/>
    </source>
</evidence>
<keyword evidence="4" id="KW-0597">Phosphoprotein</keyword>
<dbReference type="CDD" id="cd00082">
    <property type="entry name" value="HisKA"/>
    <property type="match status" value="1"/>
</dbReference>
<evidence type="ECO:0000256" key="7">
    <source>
        <dbReference type="ARBA" id="ARBA00022777"/>
    </source>
</evidence>
<evidence type="ECO:0000256" key="2">
    <source>
        <dbReference type="ARBA" id="ARBA00004370"/>
    </source>
</evidence>
<evidence type="ECO:0000313" key="14">
    <source>
        <dbReference type="EMBL" id="MCY0092845.1"/>
    </source>
</evidence>
<dbReference type="RefSeq" id="WP_267614827.1">
    <property type="nucleotide sequence ID" value="NZ_JAOVZQ010000001.1"/>
</dbReference>
<evidence type="ECO:0000256" key="5">
    <source>
        <dbReference type="ARBA" id="ARBA00022679"/>
    </source>
</evidence>
<feature type="transmembrane region" description="Helical" evidence="11">
    <location>
        <begin position="14"/>
        <end position="33"/>
    </location>
</feature>
<dbReference type="Pfam" id="PF00672">
    <property type="entry name" value="HAMP"/>
    <property type="match status" value="1"/>
</dbReference>
<dbReference type="InterPro" id="IPR050428">
    <property type="entry name" value="TCS_sensor_his_kinase"/>
</dbReference>
<name>A0ABT3YAD6_9HYPH</name>
<keyword evidence="15" id="KW-1185">Reference proteome</keyword>
<evidence type="ECO:0000256" key="4">
    <source>
        <dbReference type="ARBA" id="ARBA00022553"/>
    </source>
</evidence>
<dbReference type="InterPro" id="IPR003594">
    <property type="entry name" value="HATPase_dom"/>
</dbReference>
<keyword evidence="7 14" id="KW-0418">Kinase</keyword>
<dbReference type="InterPro" id="IPR036890">
    <property type="entry name" value="HATPase_C_sf"/>
</dbReference>
<keyword evidence="9" id="KW-0902">Two-component regulatory system</keyword>
<evidence type="ECO:0000256" key="6">
    <source>
        <dbReference type="ARBA" id="ARBA00022692"/>
    </source>
</evidence>
<dbReference type="InterPro" id="IPR003660">
    <property type="entry name" value="HAMP_dom"/>
</dbReference>
<evidence type="ECO:0000256" key="10">
    <source>
        <dbReference type="ARBA" id="ARBA00023136"/>
    </source>
</evidence>
<evidence type="ECO:0000313" key="15">
    <source>
        <dbReference type="Proteomes" id="UP001081283"/>
    </source>
</evidence>
<evidence type="ECO:0000259" key="13">
    <source>
        <dbReference type="PROSITE" id="PS50885"/>
    </source>
</evidence>
<keyword evidence="8 11" id="KW-1133">Transmembrane helix</keyword>
<dbReference type="EMBL" id="JAOVZQ010000001">
    <property type="protein sequence ID" value="MCY0092845.1"/>
    <property type="molecule type" value="Genomic_DNA"/>
</dbReference>
<evidence type="ECO:0000259" key="12">
    <source>
        <dbReference type="PROSITE" id="PS50109"/>
    </source>
</evidence>
<feature type="transmembrane region" description="Helical" evidence="11">
    <location>
        <begin position="246"/>
        <end position="266"/>
    </location>
</feature>
<dbReference type="InterPro" id="IPR036097">
    <property type="entry name" value="HisK_dim/P_sf"/>
</dbReference>
<dbReference type="Pfam" id="PF00512">
    <property type="entry name" value="HisKA"/>
    <property type="match status" value="1"/>
</dbReference>
<gene>
    <name evidence="14" type="ORF">OEG82_02145</name>
</gene>
<sequence length="560" mass="61293">MFGNLIFSSLTRRILFLNLAALIVLVSGILYLNQFREGLIDARVESLLTQGEIIAGAVAASASVDTNSITIDPEKLLELQAGQSISPSNSNENLDFPINPERVAPVLRRLISPTRTRARIYDDDASLILDSRYLYTSGQVLRYDLPPAETPPFSLTETVSSWFNRFFQRRDLPLYREPPGADGSIYPEVMNALTGGRGAVVRVTDKGELIVSVAVPVQRFRAVLGVLLLSTQAGDIDKIVHAERMAIFRVFGVAAMVNIVLSLLLASTIATPLRRLSAAAVRVRRGAKAREEIPDFSDRQDEIGNLSVALRGMTNALYDRIAAIESFAADVSHELKNPLTSLRSAVETLPRVRNEQSRKRLMDVIQHDVRRMDRLISDISDASRLDAELARQDGVGVDMRVLLTDMVSIARQVRAGSKAVAIDLKISKSNAGKSAFTVLGHDLRLGQVITNLIENARSFVPETGGHIAVTLSRRRGMVEVVIEDNGPGIRAEVIERVFERFYTDRPDGEDFGQNSGLGLSISRQIIEAHGGTLIAENIPGEAAGTWAGARFIIKLPAETP</sequence>
<dbReference type="PANTHER" id="PTHR45436">
    <property type="entry name" value="SENSOR HISTIDINE KINASE YKOH"/>
    <property type="match status" value="1"/>
</dbReference>
<dbReference type="GO" id="GO:0016301">
    <property type="term" value="F:kinase activity"/>
    <property type="evidence" value="ECO:0007669"/>
    <property type="project" value="UniProtKB-KW"/>
</dbReference>